<dbReference type="Pfam" id="PF00378">
    <property type="entry name" value="ECH_1"/>
    <property type="match status" value="1"/>
</dbReference>
<keyword evidence="3" id="KW-1185">Reference proteome</keyword>
<dbReference type="InterPro" id="IPR029045">
    <property type="entry name" value="ClpP/crotonase-like_dom_sf"/>
</dbReference>
<protein>
    <submittedName>
        <fullName evidence="2">ClpP/crotonase-like domain-containing protein</fullName>
    </submittedName>
</protein>
<gene>
    <name evidence="2" type="ORF">F5X68DRAFT_230341</name>
</gene>
<dbReference type="PANTHER" id="PTHR11941">
    <property type="entry name" value="ENOYL-COA HYDRATASE-RELATED"/>
    <property type="match status" value="1"/>
</dbReference>
<dbReference type="PANTHER" id="PTHR11941:SF54">
    <property type="entry name" value="ENOYL-COA HYDRATASE, MITOCHONDRIAL"/>
    <property type="match status" value="1"/>
</dbReference>
<dbReference type="Gene3D" id="3.90.226.10">
    <property type="entry name" value="2-enoyl-CoA Hydratase, Chain A, domain 1"/>
    <property type="match status" value="1"/>
</dbReference>
<dbReference type="OrthoDB" id="410701at2759"/>
<dbReference type="SUPFAM" id="SSF52096">
    <property type="entry name" value="ClpP/crotonase"/>
    <property type="match status" value="1"/>
</dbReference>
<dbReference type="AlphaFoldDB" id="A0A9P9AA02"/>
<dbReference type="CDD" id="cd06558">
    <property type="entry name" value="crotonase-like"/>
    <property type="match status" value="1"/>
</dbReference>
<dbReference type="InterPro" id="IPR001753">
    <property type="entry name" value="Enoyl-CoA_hydra/iso"/>
</dbReference>
<feature type="signal peptide" evidence="1">
    <location>
        <begin position="1"/>
        <end position="21"/>
    </location>
</feature>
<dbReference type="GO" id="GO:0006635">
    <property type="term" value="P:fatty acid beta-oxidation"/>
    <property type="evidence" value="ECO:0007669"/>
    <property type="project" value="TreeGrafter"/>
</dbReference>
<accession>A0A9P9AA02</accession>
<evidence type="ECO:0000313" key="2">
    <source>
        <dbReference type="EMBL" id="KAH6689733.1"/>
    </source>
</evidence>
<dbReference type="EMBL" id="JAGSXJ010000007">
    <property type="protein sequence ID" value="KAH6689733.1"/>
    <property type="molecule type" value="Genomic_DNA"/>
</dbReference>
<dbReference type="Proteomes" id="UP000770015">
    <property type="component" value="Unassembled WGS sequence"/>
</dbReference>
<evidence type="ECO:0000313" key="3">
    <source>
        <dbReference type="Proteomes" id="UP000770015"/>
    </source>
</evidence>
<organism evidence="2 3">
    <name type="scientific">Plectosphaerella plurivora</name>
    <dbReference type="NCBI Taxonomy" id="936078"/>
    <lineage>
        <taxon>Eukaryota</taxon>
        <taxon>Fungi</taxon>
        <taxon>Dikarya</taxon>
        <taxon>Ascomycota</taxon>
        <taxon>Pezizomycotina</taxon>
        <taxon>Sordariomycetes</taxon>
        <taxon>Hypocreomycetidae</taxon>
        <taxon>Glomerellales</taxon>
        <taxon>Plectosphaerellaceae</taxon>
        <taxon>Plectosphaerella</taxon>
    </lineage>
</organism>
<dbReference type="GO" id="GO:0003824">
    <property type="term" value="F:catalytic activity"/>
    <property type="evidence" value="ECO:0007669"/>
    <property type="project" value="UniProtKB-ARBA"/>
</dbReference>
<sequence length="294" mass="31586">MSPTWIKTLALVGALLPSTLALDLPKYRGLKTAQNGALLEVTLHNPDSEINLWGADFQDGMTDLVARLANDTETKVVVFKSDRPQFFCAHADLLMPGIENLGPGFASLMFDITNLPQVTIGAVEGRARGAGNEFLLALDMRFGATKDAIFGQMEASVGIIPGGGGSQWLPRLIGRGRALEYLLNGHDISAKEAAQIGWINKSFHSSKEMYAYIKGLTSRMTLFPIGGLAAVKASVNRAARPTLEDLQADAAAFAARLSDPAVIPLIGKTFEITNNLTFGEVELNLGRDALLVYQ</sequence>
<feature type="chain" id="PRO_5040352495" evidence="1">
    <location>
        <begin position="22"/>
        <end position="294"/>
    </location>
</feature>
<proteinExistence type="predicted"/>
<evidence type="ECO:0000256" key="1">
    <source>
        <dbReference type="SAM" id="SignalP"/>
    </source>
</evidence>
<comment type="caution">
    <text evidence="2">The sequence shown here is derived from an EMBL/GenBank/DDBJ whole genome shotgun (WGS) entry which is preliminary data.</text>
</comment>
<name>A0A9P9AA02_9PEZI</name>
<reference evidence="2" key="1">
    <citation type="journal article" date="2021" name="Nat. Commun.">
        <title>Genetic determinants of endophytism in the Arabidopsis root mycobiome.</title>
        <authorList>
            <person name="Mesny F."/>
            <person name="Miyauchi S."/>
            <person name="Thiergart T."/>
            <person name="Pickel B."/>
            <person name="Atanasova L."/>
            <person name="Karlsson M."/>
            <person name="Huettel B."/>
            <person name="Barry K.W."/>
            <person name="Haridas S."/>
            <person name="Chen C."/>
            <person name="Bauer D."/>
            <person name="Andreopoulos W."/>
            <person name="Pangilinan J."/>
            <person name="LaButti K."/>
            <person name="Riley R."/>
            <person name="Lipzen A."/>
            <person name="Clum A."/>
            <person name="Drula E."/>
            <person name="Henrissat B."/>
            <person name="Kohler A."/>
            <person name="Grigoriev I.V."/>
            <person name="Martin F.M."/>
            <person name="Hacquard S."/>
        </authorList>
    </citation>
    <scope>NUCLEOTIDE SEQUENCE</scope>
    <source>
        <strain evidence="2">MPI-SDFR-AT-0117</strain>
    </source>
</reference>
<keyword evidence="1" id="KW-0732">Signal</keyword>